<feature type="region of interest" description="Disordered" evidence="2">
    <location>
        <begin position="170"/>
        <end position="214"/>
    </location>
</feature>
<organism evidence="3 4">
    <name type="scientific">Pholiota conissans</name>
    <dbReference type="NCBI Taxonomy" id="109636"/>
    <lineage>
        <taxon>Eukaryota</taxon>
        <taxon>Fungi</taxon>
        <taxon>Dikarya</taxon>
        <taxon>Basidiomycota</taxon>
        <taxon>Agaricomycotina</taxon>
        <taxon>Agaricomycetes</taxon>
        <taxon>Agaricomycetidae</taxon>
        <taxon>Agaricales</taxon>
        <taxon>Agaricineae</taxon>
        <taxon>Strophariaceae</taxon>
        <taxon>Pholiota</taxon>
    </lineage>
</organism>
<comment type="similarity">
    <text evidence="1">Belongs to the RRP15 family.</text>
</comment>
<evidence type="ECO:0000313" key="3">
    <source>
        <dbReference type="EMBL" id="KAF9481034.1"/>
    </source>
</evidence>
<gene>
    <name evidence="3" type="ORF">BDN70DRAFT_876917</name>
</gene>
<dbReference type="InterPro" id="IPR012459">
    <property type="entry name" value="Rrp15"/>
</dbReference>
<dbReference type="Pfam" id="PF07890">
    <property type="entry name" value="Rrp15p"/>
    <property type="match status" value="1"/>
</dbReference>
<dbReference type="GO" id="GO:0000460">
    <property type="term" value="P:maturation of 5.8S rRNA"/>
    <property type="evidence" value="ECO:0007669"/>
    <property type="project" value="TreeGrafter"/>
</dbReference>
<dbReference type="GO" id="GO:0000470">
    <property type="term" value="P:maturation of LSU-rRNA"/>
    <property type="evidence" value="ECO:0007669"/>
    <property type="project" value="TreeGrafter"/>
</dbReference>
<sequence length="237" mass="26049">MPPHKRQKIALPEEHHGEDEDSAVSFSNSEGSDDDQDDERMEEDSADGSEIDEEEEIEGMKPQKSKQTSKRKIRATGSSKFGATLEFLLKTETPSTLPLSLKPSIARKRNDEKLESRAKKVLQIEKKEKEDKARVKDVIGGWGGESERALRKVAQRGVVRLFNVIQQSQASATAATEELKASRGTGKPTLPAPITEAKSGKSKGKNKDNIIGRGKESTVDKDDFFNMIRSGGVVSKA</sequence>
<feature type="compositionally biased region" description="Basic residues" evidence="2">
    <location>
        <begin position="63"/>
        <end position="74"/>
    </location>
</feature>
<protein>
    <recommendedName>
        <fullName evidence="5">RRP15-like protein</fullName>
    </recommendedName>
</protein>
<feature type="compositionally biased region" description="Acidic residues" evidence="2">
    <location>
        <begin position="31"/>
        <end position="57"/>
    </location>
</feature>
<evidence type="ECO:0000256" key="1">
    <source>
        <dbReference type="ARBA" id="ARBA00007462"/>
    </source>
</evidence>
<dbReference type="PANTHER" id="PTHR13245:SF14">
    <property type="entry name" value="RRP15-LIKE PROTEIN"/>
    <property type="match status" value="1"/>
</dbReference>
<dbReference type="AlphaFoldDB" id="A0A9P5Z6Q3"/>
<feature type="region of interest" description="Disordered" evidence="2">
    <location>
        <begin position="1"/>
        <end position="77"/>
    </location>
</feature>
<reference evidence="3" key="1">
    <citation type="submission" date="2020-11" db="EMBL/GenBank/DDBJ databases">
        <authorList>
            <consortium name="DOE Joint Genome Institute"/>
            <person name="Ahrendt S."/>
            <person name="Riley R."/>
            <person name="Andreopoulos W."/>
            <person name="Labutti K."/>
            <person name="Pangilinan J."/>
            <person name="Ruiz-Duenas F.J."/>
            <person name="Barrasa J.M."/>
            <person name="Sanchez-Garcia M."/>
            <person name="Camarero S."/>
            <person name="Miyauchi S."/>
            <person name="Serrano A."/>
            <person name="Linde D."/>
            <person name="Babiker R."/>
            <person name="Drula E."/>
            <person name="Ayuso-Fernandez I."/>
            <person name="Pacheco R."/>
            <person name="Padilla G."/>
            <person name="Ferreira P."/>
            <person name="Barriuso J."/>
            <person name="Kellner H."/>
            <person name="Castanera R."/>
            <person name="Alfaro M."/>
            <person name="Ramirez L."/>
            <person name="Pisabarro A.G."/>
            <person name="Kuo A."/>
            <person name="Tritt A."/>
            <person name="Lipzen A."/>
            <person name="He G."/>
            <person name="Yan M."/>
            <person name="Ng V."/>
            <person name="Cullen D."/>
            <person name="Martin F."/>
            <person name="Rosso M.-N."/>
            <person name="Henrissat B."/>
            <person name="Hibbett D."/>
            <person name="Martinez A.T."/>
            <person name="Grigoriev I.V."/>
        </authorList>
    </citation>
    <scope>NUCLEOTIDE SEQUENCE</scope>
    <source>
        <strain evidence="3">CIRM-BRFM 674</strain>
    </source>
</reference>
<feature type="compositionally biased region" description="Basic and acidic residues" evidence="2">
    <location>
        <begin position="205"/>
        <end position="214"/>
    </location>
</feature>
<dbReference type="GO" id="GO:0030687">
    <property type="term" value="C:preribosome, large subunit precursor"/>
    <property type="evidence" value="ECO:0007669"/>
    <property type="project" value="TreeGrafter"/>
</dbReference>
<dbReference type="OrthoDB" id="20949at2759"/>
<accession>A0A9P5Z6Q3</accession>
<comment type="caution">
    <text evidence="3">The sequence shown here is derived from an EMBL/GenBank/DDBJ whole genome shotgun (WGS) entry which is preliminary data.</text>
</comment>
<dbReference type="EMBL" id="MU155185">
    <property type="protein sequence ID" value="KAF9481034.1"/>
    <property type="molecule type" value="Genomic_DNA"/>
</dbReference>
<evidence type="ECO:0000313" key="4">
    <source>
        <dbReference type="Proteomes" id="UP000807469"/>
    </source>
</evidence>
<evidence type="ECO:0000256" key="2">
    <source>
        <dbReference type="SAM" id="MobiDB-lite"/>
    </source>
</evidence>
<proteinExistence type="inferred from homology"/>
<name>A0A9P5Z6Q3_9AGAR</name>
<evidence type="ECO:0008006" key="5">
    <source>
        <dbReference type="Google" id="ProtNLM"/>
    </source>
</evidence>
<dbReference type="PANTHER" id="PTHR13245">
    <property type="entry name" value="RRP15-LIKE PROTEIN"/>
    <property type="match status" value="1"/>
</dbReference>
<dbReference type="Proteomes" id="UP000807469">
    <property type="component" value="Unassembled WGS sequence"/>
</dbReference>
<keyword evidence="4" id="KW-1185">Reference proteome</keyword>